<reference evidence="9" key="1">
    <citation type="submission" date="2020-11" db="EMBL/GenBank/DDBJ databases">
        <title>Adaptations for nitrogen fixation in a non-lichenized fungal sporocarp promotes dispersal by wood-feeding termites.</title>
        <authorList>
            <consortium name="DOE Joint Genome Institute"/>
            <person name="Koch R.A."/>
            <person name="Yoon G."/>
            <person name="Arayal U."/>
            <person name="Lail K."/>
            <person name="Amirebrahimi M."/>
            <person name="Labutti K."/>
            <person name="Lipzen A."/>
            <person name="Riley R."/>
            <person name="Barry K."/>
            <person name="Henrissat B."/>
            <person name="Grigoriev I.V."/>
            <person name="Herr J.R."/>
            <person name="Aime M.C."/>
        </authorList>
    </citation>
    <scope>NUCLEOTIDE SEQUENCE</scope>
    <source>
        <strain evidence="9">MCA 3950</strain>
    </source>
</reference>
<dbReference type="GO" id="GO:0044732">
    <property type="term" value="C:mitotic spindle pole body"/>
    <property type="evidence" value="ECO:0007669"/>
    <property type="project" value="TreeGrafter"/>
</dbReference>
<proteinExistence type="inferred from homology"/>
<dbReference type="InterPro" id="IPR041470">
    <property type="entry name" value="GCP_N"/>
</dbReference>
<name>A0A9P7W4I5_9AGAR</name>
<feature type="domain" description="Gamma tubulin complex component C-terminal" evidence="7">
    <location>
        <begin position="290"/>
        <end position="719"/>
    </location>
</feature>
<dbReference type="Pfam" id="PF04130">
    <property type="entry name" value="GCP_C_terminal"/>
    <property type="match status" value="1"/>
</dbReference>
<comment type="similarity">
    <text evidence="2 6">Belongs to the TUBGCP family.</text>
</comment>
<accession>A0A9P7W4I5</accession>
<evidence type="ECO:0000256" key="6">
    <source>
        <dbReference type="RuleBase" id="RU363050"/>
    </source>
</evidence>
<keyword evidence="10" id="KW-1185">Reference proteome</keyword>
<organism evidence="9 10">
    <name type="scientific">Guyanagaster necrorhizus</name>
    <dbReference type="NCBI Taxonomy" id="856835"/>
    <lineage>
        <taxon>Eukaryota</taxon>
        <taxon>Fungi</taxon>
        <taxon>Dikarya</taxon>
        <taxon>Basidiomycota</taxon>
        <taxon>Agaricomycotina</taxon>
        <taxon>Agaricomycetes</taxon>
        <taxon>Agaricomycetidae</taxon>
        <taxon>Agaricales</taxon>
        <taxon>Marasmiineae</taxon>
        <taxon>Physalacriaceae</taxon>
        <taxon>Guyanagaster</taxon>
    </lineage>
</organism>
<comment type="subcellular location">
    <subcellularLocation>
        <location evidence="1 6">Cytoplasm</location>
        <location evidence="1 6">Cytoskeleton</location>
        <location evidence="1 6">Microtubule organizing center</location>
    </subcellularLocation>
</comment>
<dbReference type="GO" id="GO:0043015">
    <property type="term" value="F:gamma-tubulin binding"/>
    <property type="evidence" value="ECO:0007669"/>
    <property type="project" value="InterPro"/>
</dbReference>
<dbReference type="GO" id="GO:0000278">
    <property type="term" value="P:mitotic cell cycle"/>
    <property type="evidence" value="ECO:0007669"/>
    <property type="project" value="TreeGrafter"/>
</dbReference>
<keyword evidence="3 6" id="KW-0963">Cytoplasm</keyword>
<dbReference type="GO" id="GO:0007020">
    <property type="term" value="P:microtubule nucleation"/>
    <property type="evidence" value="ECO:0007669"/>
    <property type="project" value="InterPro"/>
</dbReference>
<evidence type="ECO:0000313" key="9">
    <source>
        <dbReference type="EMBL" id="KAG7452290.1"/>
    </source>
</evidence>
<dbReference type="AlphaFoldDB" id="A0A9P7W4I5"/>
<dbReference type="GO" id="GO:0000930">
    <property type="term" value="C:gamma-tubulin complex"/>
    <property type="evidence" value="ECO:0007669"/>
    <property type="project" value="TreeGrafter"/>
</dbReference>
<dbReference type="EMBL" id="MU250524">
    <property type="protein sequence ID" value="KAG7452290.1"/>
    <property type="molecule type" value="Genomic_DNA"/>
</dbReference>
<evidence type="ECO:0000259" key="7">
    <source>
        <dbReference type="Pfam" id="PF04130"/>
    </source>
</evidence>
<evidence type="ECO:0000313" key="10">
    <source>
        <dbReference type="Proteomes" id="UP000812287"/>
    </source>
</evidence>
<dbReference type="InterPro" id="IPR007259">
    <property type="entry name" value="GCP"/>
</dbReference>
<dbReference type="GO" id="GO:0051225">
    <property type="term" value="P:spindle assembly"/>
    <property type="evidence" value="ECO:0007669"/>
    <property type="project" value="TreeGrafter"/>
</dbReference>
<dbReference type="InterPro" id="IPR040457">
    <property type="entry name" value="GCP_C"/>
</dbReference>
<dbReference type="Gene3D" id="1.20.120.1900">
    <property type="entry name" value="Gamma-tubulin complex, C-terminal domain"/>
    <property type="match status" value="1"/>
</dbReference>
<sequence length="741" mass="82071">MIAEVFLVLAGHESSLFPVDHKLHPTFLPLLHPGEQQCLESLGQTSFRYRKLKKSCLTLSQSPSRYICALCATLSRVLKDEYENLVISTEEKVLKRDANLVASGSFVPLSSVRAIFSEWDAPFAALLSLMDEIEAISHWKPGPLIDLLLKRSKTGVSRIASILSRLSLAVQSVWRTQLTGFIVHGSLAAVDPLTSDSYVLLDGSVPACVSPQSRESIAYIGRAIATVKTAKWRKQLPRHLAQEHTSLLEQVFPEDRHAFDIVIAQIRTNVSEWLWLNVLTRKDVDDAVDSLANYFLLRNGEFSLSLIREVERMKISRLTMHSGSVSMIREQDLNLALLRASLGTTAQHDPSLSRLRFSMPAGPLRPLLPSLGTTTTLLPKPTSSSTTHVFPGPIDPTLFNSSLLGTPLDLTYIVSWPLDLFLHASDLAAYGTLFAYLSSLRKTHTRIHTCWTSLSNSQRARRRWTGLGEGGTVEDLKARAELLRCGWGVIRDMGWFLDTFLGYLMMDVIDVEYGRLKKMLGQEGNRGLAYSSSSMHSLATASGPPPSGSGGLISTVNQTLDFTSLRAIHSMYLDRLLTGCLLTNSSLTAILLPIFEVCERFVAQVERWGGDILPALLFEGSLKGGEEEVGAMVKERHQVVFEIKEMFHGLLGSFYDQLSLSTSQQPFTTMDTSKSILMNASVANYTSYNVSKMAKGSEGVPADVRRHVERLLLRLDFNNGFSNCHLKEKKETDILVQGGLA</sequence>
<dbReference type="OrthoDB" id="1608002at2759"/>
<dbReference type="PANTHER" id="PTHR19302:SF27">
    <property type="entry name" value="GAMMA-TUBULIN COMPLEX COMPONENT 4"/>
    <property type="match status" value="1"/>
</dbReference>
<gene>
    <name evidence="9" type="ORF">BT62DRAFT_295679</name>
</gene>
<dbReference type="PANTHER" id="PTHR19302">
    <property type="entry name" value="GAMMA TUBULIN COMPLEX PROTEIN"/>
    <property type="match status" value="1"/>
</dbReference>
<dbReference type="GO" id="GO:0051321">
    <property type="term" value="P:meiotic cell cycle"/>
    <property type="evidence" value="ECO:0007669"/>
    <property type="project" value="TreeGrafter"/>
</dbReference>
<dbReference type="GO" id="GO:0000922">
    <property type="term" value="C:spindle pole"/>
    <property type="evidence" value="ECO:0007669"/>
    <property type="project" value="InterPro"/>
</dbReference>
<dbReference type="GO" id="GO:0005874">
    <property type="term" value="C:microtubule"/>
    <property type="evidence" value="ECO:0007669"/>
    <property type="project" value="UniProtKB-KW"/>
</dbReference>
<protein>
    <recommendedName>
        <fullName evidence="6">Spindle pole body component</fullName>
    </recommendedName>
</protein>
<evidence type="ECO:0000256" key="2">
    <source>
        <dbReference type="ARBA" id="ARBA00010337"/>
    </source>
</evidence>
<evidence type="ECO:0000256" key="1">
    <source>
        <dbReference type="ARBA" id="ARBA00004267"/>
    </source>
</evidence>
<evidence type="ECO:0000259" key="8">
    <source>
        <dbReference type="Pfam" id="PF17681"/>
    </source>
</evidence>
<dbReference type="Proteomes" id="UP000812287">
    <property type="component" value="Unassembled WGS sequence"/>
</dbReference>
<comment type="caution">
    <text evidence="9">The sequence shown here is derived from an EMBL/GenBank/DDBJ whole genome shotgun (WGS) entry which is preliminary data.</text>
</comment>
<keyword evidence="4 6" id="KW-0493">Microtubule</keyword>
<feature type="domain" description="Gamma tubulin complex component protein N-terminal" evidence="8">
    <location>
        <begin position="3"/>
        <end position="275"/>
    </location>
</feature>
<dbReference type="RefSeq" id="XP_043045790.1">
    <property type="nucleotide sequence ID" value="XM_043180395.1"/>
</dbReference>
<keyword evidence="5 6" id="KW-0206">Cytoskeleton</keyword>
<dbReference type="InterPro" id="IPR042241">
    <property type="entry name" value="GCP_C_sf"/>
</dbReference>
<evidence type="ECO:0000256" key="4">
    <source>
        <dbReference type="ARBA" id="ARBA00022701"/>
    </source>
</evidence>
<evidence type="ECO:0000256" key="3">
    <source>
        <dbReference type="ARBA" id="ARBA00022490"/>
    </source>
</evidence>
<dbReference type="GO" id="GO:0051011">
    <property type="term" value="F:microtubule minus-end binding"/>
    <property type="evidence" value="ECO:0007669"/>
    <property type="project" value="TreeGrafter"/>
</dbReference>
<dbReference type="GO" id="GO:0031122">
    <property type="term" value="P:cytoplasmic microtubule organization"/>
    <property type="evidence" value="ECO:0007669"/>
    <property type="project" value="TreeGrafter"/>
</dbReference>
<dbReference type="Pfam" id="PF17681">
    <property type="entry name" value="GCP_N_terminal"/>
    <property type="match status" value="1"/>
</dbReference>
<evidence type="ECO:0000256" key="5">
    <source>
        <dbReference type="ARBA" id="ARBA00023212"/>
    </source>
</evidence>
<dbReference type="GeneID" id="66102691"/>